<feature type="transmembrane region" description="Helical" evidence="1">
    <location>
        <begin position="60"/>
        <end position="81"/>
    </location>
</feature>
<keyword evidence="1" id="KW-0472">Membrane</keyword>
<keyword evidence="3" id="KW-1185">Reference proteome</keyword>
<dbReference type="AlphaFoldDB" id="A0A5C8US16"/>
<comment type="caution">
    <text evidence="2">The sequence shown here is derived from an EMBL/GenBank/DDBJ whole genome shotgun (WGS) entry which is preliminary data.</text>
</comment>
<name>A0A5C8US16_9MICO</name>
<evidence type="ECO:0000256" key="1">
    <source>
        <dbReference type="SAM" id="Phobius"/>
    </source>
</evidence>
<organism evidence="2 3">
    <name type="scientific">Lacisediminihabitans profunda</name>
    <dbReference type="NCBI Taxonomy" id="2594790"/>
    <lineage>
        <taxon>Bacteria</taxon>
        <taxon>Bacillati</taxon>
        <taxon>Actinomycetota</taxon>
        <taxon>Actinomycetes</taxon>
        <taxon>Micrococcales</taxon>
        <taxon>Microbacteriaceae</taxon>
        <taxon>Lacisediminihabitans</taxon>
    </lineage>
</organism>
<dbReference type="Proteomes" id="UP000321379">
    <property type="component" value="Unassembled WGS sequence"/>
</dbReference>
<proteinExistence type="predicted"/>
<keyword evidence="1" id="KW-0812">Transmembrane</keyword>
<evidence type="ECO:0000313" key="2">
    <source>
        <dbReference type="EMBL" id="TXN30692.1"/>
    </source>
</evidence>
<sequence length="88" mass="9306">MAAAAVGLGTWVVLPIITTLFAERYPVTDTFVMPVIGTVVILLAALFNVLSVWLWKQRSVLNIVALAVVAPAAIFFTFFVVGEGIGGA</sequence>
<dbReference type="EMBL" id="VRMG01000006">
    <property type="protein sequence ID" value="TXN30692.1"/>
    <property type="molecule type" value="Genomic_DNA"/>
</dbReference>
<protein>
    <submittedName>
        <fullName evidence="2">Uncharacterized protein</fullName>
    </submittedName>
</protein>
<feature type="transmembrane region" description="Helical" evidence="1">
    <location>
        <begin position="32"/>
        <end position="53"/>
    </location>
</feature>
<keyword evidence="1" id="KW-1133">Transmembrane helix</keyword>
<evidence type="ECO:0000313" key="3">
    <source>
        <dbReference type="Proteomes" id="UP000321379"/>
    </source>
</evidence>
<accession>A0A5C8US16</accession>
<reference evidence="2 3" key="1">
    <citation type="submission" date="2019-08" db="EMBL/GenBank/DDBJ databases">
        <title>Bacterial whole genome sequence for Glaciihabitans sp. CHu50b-6-2.</title>
        <authorList>
            <person name="Jin L."/>
        </authorList>
    </citation>
    <scope>NUCLEOTIDE SEQUENCE [LARGE SCALE GENOMIC DNA]</scope>
    <source>
        <strain evidence="2 3">CHu50b-6-2</strain>
    </source>
</reference>
<gene>
    <name evidence="2" type="ORF">FVP33_09280</name>
</gene>